<organism evidence="1 2">
    <name type="scientific">Caligus rogercresseyi</name>
    <name type="common">Sea louse</name>
    <dbReference type="NCBI Taxonomy" id="217165"/>
    <lineage>
        <taxon>Eukaryota</taxon>
        <taxon>Metazoa</taxon>
        <taxon>Ecdysozoa</taxon>
        <taxon>Arthropoda</taxon>
        <taxon>Crustacea</taxon>
        <taxon>Multicrustacea</taxon>
        <taxon>Hexanauplia</taxon>
        <taxon>Copepoda</taxon>
        <taxon>Siphonostomatoida</taxon>
        <taxon>Caligidae</taxon>
        <taxon>Caligus</taxon>
    </lineage>
</organism>
<dbReference type="AlphaFoldDB" id="A0A7T8H0L1"/>
<name>A0A7T8H0L1_CALRO</name>
<dbReference type="Proteomes" id="UP000595437">
    <property type="component" value="Chromosome 10"/>
</dbReference>
<gene>
    <name evidence="1" type="ORF">FKW44_015622</name>
</gene>
<dbReference type="EMBL" id="CP045899">
    <property type="protein sequence ID" value="QQP41300.1"/>
    <property type="molecule type" value="Genomic_DNA"/>
</dbReference>
<feature type="non-terminal residue" evidence="1">
    <location>
        <position position="54"/>
    </location>
</feature>
<evidence type="ECO:0000313" key="2">
    <source>
        <dbReference type="Proteomes" id="UP000595437"/>
    </source>
</evidence>
<reference evidence="2" key="1">
    <citation type="submission" date="2021-01" db="EMBL/GenBank/DDBJ databases">
        <title>Caligus Genome Assembly.</title>
        <authorList>
            <person name="Gallardo-Escarate C."/>
        </authorList>
    </citation>
    <scope>NUCLEOTIDE SEQUENCE [LARGE SCALE GENOMIC DNA]</scope>
</reference>
<evidence type="ECO:0000313" key="1">
    <source>
        <dbReference type="EMBL" id="QQP41300.1"/>
    </source>
</evidence>
<protein>
    <submittedName>
        <fullName evidence="1">Uncharacterized protein</fullName>
    </submittedName>
</protein>
<keyword evidence="2" id="KW-1185">Reference proteome</keyword>
<feature type="non-terminal residue" evidence="1">
    <location>
        <position position="1"/>
    </location>
</feature>
<accession>A0A7T8H0L1</accession>
<sequence length="54" mass="6242">YKISSAAETPHPLHWQRLVQMQNLPSMISHVSCWEFEEQIGCVLLTFRQVTSPS</sequence>
<proteinExistence type="predicted"/>